<reference evidence="1" key="1">
    <citation type="submission" date="2019-02" db="EMBL/GenBank/DDBJ databases">
        <authorList>
            <person name="Gruber-Vodicka R. H."/>
            <person name="Seah K. B. B."/>
        </authorList>
    </citation>
    <scope>NUCLEOTIDE SEQUENCE</scope>
    <source>
        <strain evidence="1">BECK_DK161</strain>
    </source>
</reference>
<gene>
    <name evidence="1" type="ORF">BECKDK2373C_GA0170839_101233</name>
</gene>
<name>A0A450S226_9GAMM</name>
<accession>A0A450S226</accession>
<dbReference type="AlphaFoldDB" id="A0A450S226"/>
<protein>
    <submittedName>
        <fullName evidence="1">Uncharacterized protein</fullName>
    </submittedName>
</protein>
<sequence length="1208" mass="136392">MREKEMKLTERILLYRKEIIDSPAKTKRGIRILLPDIDRHYYINLRTKLDPASEVGIRRDMWMYFPSSHCNEGTSSWPDPEKLKKIYSSNTLEDFNYKNETDQNYGFPFNKSGVAFLAVSEHNERFFEFADFKEFCRKSITHKLKEFFGPDGYRPQGYDEFLWGVEKNLIYDDFPDDKTWIYYPLSFRGIFISILLARIPTTKLDEVANTLPAISTSICEKLLSRYRELRKISPMLGVTDSMSALTLLSALAAQCQLNDVEREGRIIRFLPSKYAENHGEKRAYKVQIDSTLDCVEFDFPSDDTRWKERIRYFDVLWESASPMLYRFSETSRSRLASAKAAIMSRNLSHNIGSHALANPKLLQSLSKNINEETRANLNIFHQYLQNRLDYIARTLNPGTERPEPLFFVNELLNGFFRQAVLLETLLEDQGFGGEKILFHVRTRLTAHEWEGDKKGFGIYRLSRHNGDGGNGGETELRRFIRIDDSPEPEDTLIGVMGGMIGGQALYSFLENVMRNAAKYGANRAQETFRIRLDLRDAAPCETEDHKRYFVLEIRENLTDGNAPDGEKRGDKTKTVAEALRGHLDADLIDDKGEPISKGQGIQEMKMAAEFLSGGHLFKSDAESLACPDFQKTGECEADAYCRYIENGQKRKNGAQPLRCYAIESAESTNTGEIDSKNPVVYQLLIPKAILVGMVNTGPTQPKNYTDAIVGYGSVPELAGTGAAFGVILDSPELDEAGIGKRVQEIREHHNALPFRLMILAGSPDRTEKWKSNEFIRQMLAGYKTGDEEGSKNPVAFDYEKHLPACRLYIIESERLHGIFTSDAKPDASFLGTDGWNAALLMLYHHWLIAFKGVPHDNTWKLVIGFERSQDQVGKRWEEPLTLFDVGAQRKLAAKTITDQEPIDVHAAVEVHVCGRYEDIPWPAFSSKGANPFTTEPIDRQVEDYFPKRQGYVVFDNHGQAVSGLKKRAIHFGVRCIHEFSGKGNLSLFQSLESPPQEPFSFAWFLYSLLESALIDVAIIDERVAGAAAGPGILRALNRAGIFPAFNLRDNGNRTPLDPSLEAKLSDSITDGSKEQLQKEGVTLLPPAIDLACQKQNDVEKTVHPPNKNADKSNPIHPLDAVIIHEGVVDVVLGKSVWKKEGLERNLFALAPRVIRTSGRGSQPRHLSPRLPFMEFSELSETTYRALNKLILSKAVLGVFGPNEVKKEN</sequence>
<proteinExistence type="predicted"/>
<organism evidence="1">
    <name type="scientific">Candidatus Kentrum sp. DK</name>
    <dbReference type="NCBI Taxonomy" id="2126562"/>
    <lineage>
        <taxon>Bacteria</taxon>
        <taxon>Pseudomonadati</taxon>
        <taxon>Pseudomonadota</taxon>
        <taxon>Gammaproteobacteria</taxon>
        <taxon>Candidatus Kentrum</taxon>
    </lineage>
</organism>
<evidence type="ECO:0000313" key="1">
    <source>
        <dbReference type="EMBL" id="VFJ45709.1"/>
    </source>
</evidence>
<dbReference type="EMBL" id="CAADEY010000012">
    <property type="protein sequence ID" value="VFJ45709.1"/>
    <property type="molecule type" value="Genomic_DNA"/>
</dbReference>